<evidence type="ECO:0000313" key="8">
    <source>
        <dbReference type="Proteomes" id="UP000422569"/>
    </source>
</evidence>
<evidence type="ECO:0000256" key="2">
    <source>
        <dbReference type="ARBA" id="ARBA00022475"/>
    </source>
</evidence>
<dbReference type="PANTHER" id="PTHR30250:SF31">
    <property type="entry name" value="INNER MEMBRANE PROTEIN YGHQ"/>
    <property type="match status" value="1"/>
</dbReference>
<sequence>MRIARHCFGKRSSPMAEHIRKLLRSTILYLPAQFAPPFVQFVTTIAWTYLLDPATFGFVNFIIAVQEIVAYAGLTGWTLFVLRFRERFRDRGTERFVAMDQRMAALGALLQILLAPLVLFLLDLPLDAATVAGTAAYLVTRMLVAHYSDWARADHAIRAYSAAQIIASVAGAALSILAILTYGPVAGVVLGAQAAGQALAIAALVLMKQFRFGLGAFDRELFAELRRYAAPILVGGVIGWGAGNVIRVLVQYMDGPVALGLISVGWGVGQRIASVLAMLLTAAAYPLAVKHYEDGDRRGALAQVSFNGLLLFAVLLPAAVGLAMLAEPVVTLLIAEKFREATISVLPIAMAAASLRFLRIHTCEQSMFLVERPALTLYVLSVEAVLNIAFCAIGLHVGGFSGAAAGMLIGTAITTFGAFAYCFVKLDLPPPSFAAILKICAASGVMGLALSVAETSAHAGALAAAILSGASIYAALILVFFPEIRALVARRLQRAYSEATL</sequence>
<dbReference type="Proteomes" id="UP000422569">
    <property type="component" value="Chromosome"/>
</dbReference>
<evidence type="ECO:0000256" key="4">
    <source>
        <dbReference type="ARBA" id="ARBA00022989"/>
    </source>
</evidence>
<keyword evidence="8" id="KW-1185">Reference proteome</keyword>
<feature type="transmembrane region" description="Helical" evidence="6">
    <location>
        <begin position="378"/>
        <end position="397"/>
    </location>
</feature>
<feature type="transmembrane region" description="Helical" evidence="6">
    <location>
        <begin position="403"/>
        <end position="423"/>
    </location>
</feature>
<reference evidence="7 8" key="1">
    <citation type="submission" date="2019-09" db="EMBL/GenBank/DDBJ databases">
        <title>Isolation and complete genome sequencing of Methylocystis species.</title>
        <authorList>
            <person name="Rumah B.L."/>
            <person name="Stead C.E."/>
            <person name="Stevens B.C."/>
            <person name="Minton N.P."/>
            <person name="Grosse-Honebrink A."/>
            <person name="Zhang Y."/>
        </authorList>
    </citation>
    <scope>NUCLEOTIDE SEQUENCE [LARGE SCALE GENOMIC DNA]</scope>
    <source>
        <strain evidence="7 8">BRCS2</strain>
    </source>
</reference>
<keyword evidence="4 6" id="KW-1133">Transmembrane helix</keyword>
<dbReference type="InterPro" id="IPR002797">
    <property type="entry name" value="Polysacc_synth"/>
</dbReference>
<comment type="subcellular location">
    <subcellularLocation>
        <location evidence="1">Cell membrane</location>
        <topology evidence="1">Multi-pass membrane protein</topology>
    </subcellularLocation>
</comment>
<feature type="transmembrane region" description="Helical" evidence="6">
    <location>
        <begin position="341"/>
        <end position="358"/>
    </location>
</feature>
<name>A0A6B8M4L3_9HYPH</name>
<feature type="transmembrane region" description="Helical" evidence="6">
    <location>
        <begin position="128"/>
        <end position="147"/>
    </location>
</feature>
<gene>
    <name evidence="7" type="ORF">F7D14_07410</name>
</gene>
<protein>
    <submittedName>
        <fullName evidence="7">Lipopolysaccharide biosynthesis protein</fullName>
    </submittedName>
</protein>
<feature type="transmembrane region" description="Helical" evidence="6">
    <location>
        <begin position="435"/>
        <end position="453"/>
    </location>
</feature>
<keyword evidence="5 6" id="KW-0472">Membrane</keyword>
<evidence type="ECO:0000256" key="5">
    <source>
        <dbReference type="ARBA" id="ARBA00023136"/>
    </source>
</evidence>
<proteinExistence type="predicted"/>
<feature type="transmembrane region" description="Helical" evidence="6">
    <location>
        <begin position="159"/>
        <end position="180"/>
    </location>
</feature>
<dbReference type="InterPro" id="IPR050833">
    <property type="entry name" value="Poly_Biosynth_Transport"/>
</dbReference>
<feature type="transmembrane region" description="Helical" evidence="6">
    <location>
        <begin position="186"/>
        <end position="207"/>
    </location>
</feature>
<dbReference type="PANTHER" id="PTHR30250">
    <property type="entry name" value="PST FAMILY PREDICTED COLANIC ACID TRANSPORTER"/>
    <property type="match status" value="1"/>
</dbReference>
<feature type="transmembrane region" description="Helical" evidence="6">
    <location>
        <begin position="459"/>
        <end position="481"/>
    </location>
</feature>
<evidence type="ECO:0000256" key="6">
    <source>
        <dbReference type="SAM" id="Phobius"/>
    </source>
</evidence>
<feature type="transmembrane region" description="Helical" evidence="6">
    <location>
        <begin position="270"/>
        <end position="288"/>
    </location>
</feature>
<feature type="transmembrane region" description="Helical" evidence="6">
    <location>
        <begin position="56"/>
        <end position="82"/>
    </location>
</feature>
<keyword evidence="2" id="KW-1003">Cell membrane</keyword>
<evidence type="ECO:0000256" key="1">
    <source>
        <dbReference type="ARBA" id="ARBA00004651"/>
    </source>
</evidence>
<organism evidence="7 8">
    <name type="scientific">Methylocystis parvus</name>
    <dbReference type="NCBI Taxonomy" id="134"/>
    <lineage>
        <taxon>Bacteria</taxon>
        <taxon>Pseudomonadati</taxon>
        <taxon>Pseudomonadota</taxon>
        <taxon>Alphaproteobacteria</taxon>
        <taxon>Hyphomicrobiales</taxon>
        <taxon>Methylocystaceae</taxon>
        <taxon>Methylocystis</taxon>
    </lineage>
</organism>
<evidence type="ECO:0000256" key="3">
    <source>
        <dbReference type="ARBA" id="ARBA00022692"/>
    </source>
</evidence>
<dbReference type="AlphaFoldDB" id="A0A6B8M4L3"/>
<evidence type="ECO:0000313" key="7">
    <source>
        <dbReference type="EMBL" id="QGM97316.1"/>
    </source>
</evidence>
<dbReference type="KEGG" id="mpar:F7D14_07410"/>
<feature type="transmembrane region" description="Helical" evidence="6">
    <location>
        <begin position="309"/>
        <end position="335"/>
    </location>
</feature>
<accession>A0A6B8M4L3</accession>
<dbReference type="GO" id="GO:0005886">
    <property type="term" value="C:plasma membrane"/>
    <property type="evidence" value="ECO:0007669"/>
    <property type="project" value="UniProtKB-SubCell"/>
</dbReference>
<dbReference type="Pfam" id="PF01943">
    <property type="entry name" value="Polysacc_synt"/>
    <property type="match status" value="1"/>
</dbReference>
<feature type="transmembrane region" description="Helical" evidence="6">
    <location>
        <begin position="228"/>
        <end position="250"/>
    </location>
</feature>
<feature type="transmembrane region" description="Helical" evidence="6">
    <location>
        <begin position="103"/>
        <end position="122"/>
    </location>
</feature>
<feature type="transmembrane region" description="Helical" evidence="6">
    <location>
        <begin position="27"/>
        <end position="50"/>
    </location>
</feature>
<dbReference type="EMBL" id="CP044331">
    <property type="protein sequence ID" value="QGM97316.1"/>
    <property type="molecule type" value="Genomic_DNA"/>
</dbReference>
<keyword evidence="3 6" id="KW-0812">Transmembrane</keyword>